<proteinExistence type="predicted"/>
<dbReference type="EMBL" id="LAZR01029828">
    <property type="protein sequence ID" value="KKL58432.1"/>
    <property type="molecule type" value="Genomic_DNA"/>
</dbReference>
<accession>A0A0F9G597</accession>
<organism evidence="1">
    <name type="scientific">marine sediment metagenome</name>
    <dbReference type="NCBI Taxonomy" id="412755"/>
    <lineage>
        <taxon>unclassified sequences</taxon>
        <taxon>metagenomes</taxon>
        <taxon>ecological metagenomes</taxon>
    </lineage>
</organism>
<dbReference type="AlphaFoldDB" id="A0A0F9G597"/>
<protein>
    <submittedName>
        <fullName evidence="1">Uncharacterized protein</fullName>
    </submittedName>
</protein>
<comment type="caution">
    <text evidence="1">The sequence shown here is derived from an EMBL/GenBank/DDBJ whole genome shotgun (WGS) entry which is preliminary data.</text>
</comment>
<gene>
    <name evidence="1" type="ORF">LCGC14_2225420</name>
</gene>
<sequence length="88" mass="9506">MADTVTHAKNGAKTLRKILLRLKHNDIGSIRKRLWVSSGSDPAVDAGSQGSYPMEVGDFSYRSDSDEVFICSVKVTANTAATVIQLHA</sequence>
<reference evidence="1" key="1">
    <citation type="journal article" date="2015" name="Nature">
        <title>Complex archaea that bridge the gap between prokaryotes and eukaryotes.</title>
        <authorList>
            <person name="Spang A."/>
            <person name="Saw J.H."/>
            <person name="Jorgensen S.L."/>
            <person name="Zaremba-Niedzwiedzka K."/>
            <person name="Martijn J."/>
            <person name="Lind A.E."/>
            <person name="van Eijk R."/>
            <person name="Schleper C."/>
            <person name="Guy L."/>
            <person name="Ettema T.J."/>
        </authorList>
    </citation>
    <scope>NUCLEOTIDE SEQUENCE</scope>
</reference>
<evidence type="ECO:0000313" key="1">
    <source>
        <dbReference type="EMBL" id="KKL58432.1"/>
    </source>
</evidence>
<name>A0A0F9G597_9ZZZZ</name>